<name>A0A344LXG2_9FLAO</name>
<dbReference type="Gene3D" id="3.40.630.30">
    <property type="match status" value="1"/>
</dbReference>
<sequence length="143" mass="16628">MQIVEVQNKDYPILKKLFLNERIKTFSWLDTSEFQLDDFEKLTQGEYILAAIINDIPVGFISIWVPNNFIHHLYVDEKHQGKKIGTELLKAAIDVTKSAVTLKCLENNIKAVEFYKRNGFIEKEKGHSEHGCYILFQSPREIV</sequence>
<organism evidence="2 3">
    <name type="scientific">Flavobacterium fluviale</name>
    <dbReference type="NCBI Taxonomy" id="2249356"/>
    <lineage>
        <taxon>Bacteria</taxon>
        <taxon>Pseudomonadati</taxon>
        <taxon>Bacteroidota</taxon>
        <taxon>Flavobacteriia</taxon>
        <taxon>Flavobacteriales</taxon>
        <taxon>Flavobacteriaceae</taxon>
        <taxon>Flavobacterium</taxon>
    </lineage>
</organism>
<evidence type="ECO:0000313" key="2">
    <source>
        <dbReference type="EMBL" id="AXB58604.1"/>
    </source>
</evidence>
<feature type="domain" description="N-acetyltransferase" evidence="1">
    <location>
        <begin position="1"/>
        <end position="141"/>
    </location>
</feature>
<gene>
    <name evidence="2" type="ORF">HYN86_19240</name>
</gene>
<dbReference type="RefSeq" id="WP_113679513.1">
    <property type="nucleotide sequence ID" value="NZ_CP030261.1"/>
</dbReference>
<evidence type="ECO:0000313" key="3">
    <source>
        <dbReference type="Proteomes" id="UP000251561"/>
    </source>
</evidence>
<accession>A0A344LXG2</accession>
<reference evidence="2 3" key="1">
    <citation type="submission" date="2018-06" db="EMBL/GenBank/DDBJ databases">
        <title>Genome sequencing of Flavobacterium.</title>
        <authorList>
            <person name="Baek M.-G."/>
            <person name="Yi H."/>
        </authorList>
    </citation>
    <scope>NUCLEOTIDE SEQUENCE [LARGE SCALE GENOMIC DNA]</scope>
    <source>
        <strain evidence="2 3">HYN0086</strain>
    </source>
</reference>
<protein>
    <submittedName>
        <fullName evidence="2">GNAT family N-acetyltransferase</fullName>
    </submittedName>
</protein>
<dbReference type="InterPro" id="IPR000182">
    <property type="entry name" value="GNAT_dom"/>
</dbReference>
<dbReference type="OrthoDB" id="9788755at2"/>
<dbReference type="CDD" id="cd04301">
    <property type="entry name" value="NAT_SF"/>
    <property type="match status" value="1"/>
</dbReference>
<keyword evidence="2" id="KW-0808">Transferase</keyword>
<dbReference type="KEGG" id="ffl:HYN86_19240"/>
<dbReference type="Pfam" id="PF00583">
    <property type="entry name" value="Acetyltransf_1"/>
    <property type="match status" value="1"/>
</dbReference>
<dbReference type="GO" id="GO:0016747">
    <property type="term" value="F:acyltransferase activity, transferring groups other than amino-acyl groups"/>
    <property type="evidence" value="ECO:0007669"/>
    <property type="project" value="InterPro"/>
</dbReference>
<dbReference type="EMBL" id="CP030261">
    <property type="protein sequence ID" value="AXB58604.1"/>
    <property type="molecule type" value="Genomic_DNA"/>
</dbReference>
<dbReference type="PROSITE" id="PS51186">
    <property type="entry name" value="GNAT"/>
    <property type="match status" value="1"/>
</dbReference>
<proteinExistence type="predicted"/>
<evidence type="ECO:0000259" key="1">
    <source>
        <dbReference type="PROSITE" id="PS51186"/>
    </source>
</evidence>
<dbReference type="AlphaFoldDB" id="A0A344LXG2"/>
<dbReference type="SUPFAM" id="SSF55729">
    <property type="entry name" value="Acyl-CoA N-acyltransferases (Nat)"/>
    <property type="match status" value="1"/>
</dbReference>
<dbReference type="InterPro" id="IPR016181">
    <property type="entry name" value="Acyl_CoA_acyltransferase"/>
</dbReference>
<dbReference type="Proteomes" id="UP000251561">
    <property type="component" value="Chromosome"/>
</dbReference>
<keyword evidence="3" id="KW-1185">Reference proteome</keyword>